<accession>R4ULF1</accession>
<feature type="region of interest" description="Disordered" evidence="2">
    <location>
        <begin position="81"/>
        <end position="114"/>
    </location>
</feature>
<keyword evidence="3" id="KW-0472">Membrane</keyword>
<feature type="coiled-coil region" evidence="1">
    <location>
        <begin position="48"/>
        <end position="75"/>
    </location>
</feature>
<evidence type="ECO:0000256" key="3">
    <source>
        <dbReference type="SAM" id="Phobius"/>
    </source>
</evidence>
<dbReference type="HOGENOM" id="CLU_2119593_0_0_14"/>
<sequence length="114" mass="13712">MESWVVILISLFGGGGALTALIWLIIWCVRGWHKIKQEKEKTKQKQIEYNAKITIEQLRNDREKLKQQSITERIKMQVQDEKEKRREEIMRKYPNPHKYHETLRKGHKGTKTKK</sequence>
<gene>
    <name evidence="4" type="ORF">SSYRP_v1c04840</name>
</gene>
<evidence type="ECO:0000313" key="5">
    <source>
        <dbReference type="Proteomes" id="UP000013963"/>
    </source>
</evidence>
<dbReference type="STRING" id="1276229.SSYRP_v1c04840"/>
<dbReference type="RefSeq" id="WP_016340722.1">
    <property type="nucleotide sequence ID" value="NC_021284.1"/>
</dbReference>
<organism evidence="4 5">
    <name type="scientific">Spiroplasma syrphidicola EA-1</name>
    <dbReference type="NCBI Taxonomy" id="1276229"/>
    <lineage>
        <taxon>Bacteria</taxon>
        <taxon>Bacillati</taxon>
        <taxon>Mycoplasmatota</taxon>
        <taxon>Mollicutes</taxon>
        <taxon>Entomoplasmatales</taxon>
        <taxon>Spiroplasmataceae</taxon>
        <taxon>Spiroplasma</taxon>
    </lineage>
</organism>
<evidence type="ECO:0000313" key="4">
    <source>
        <dbReference type="EMBL" id="AGM26076.1"/>
    </source>
</evidence>
<feature type="compositionally biased region" description="Basic and acidic residues" evidence="2">
    <location>
        <begin position="81"/>
        <end position="91"/>
    </location>
</feature>
<proteinExistence type="predicted"/>
<dbReference type="Proteomes" id="UP000013963">
    <property type="component" value="Chromosome"/>
</dbReference>
<evidence type="ECO:0000256" key="2">
    <source>
        <dbReference type="SAM" id="MobiDB-lite"/>
    </source>
</evidence>
<feature type="compositionally biased region" description="Basic residues" evidence="2">
    <location>
        <begin position="105"/>
        <end position="114"/>
    </location>
</feature>
<keyword evidence="3" id="KW-0812">Transmembrane</keyword>
<name>R4ULF1_9MOLU</name>
<dbReference type="KEGG" id="ssyr:SSYRP_v1c04840"/>
<feature type="transmembrane region" description="Helical" evidence="3">
    <location>
        <begin position="6"/>
        <end position="29"/>
    </location>
</feature>
<keyword evidence="3" id="KW-1133">Transmembrane helix</keyword>
<dbReference type="AlphaFoldDB" id="R4ULF1"/>
<reference evidence="4 5" key="1">
    <citation type="journal article" date="2013" name="Genome Biol. Evol.">
        <title>Complete genomes of two dipteran-associated spiroplasmas provided insights into the origin, dynamics, and impacts of viral invasion in spiroplasma.</title>
        <authorList>
            <person name="Ku C."/>
            <person name="Lo W.S."/>
            <person name="Chen L.L."/>
            <person name="Kuo C.H."/>
        </authorList>
    </citation>
    <scope>NUCLEOTIDE SEQUENCE [LARGE SCALE GENOMIC DNA]</scope>
    <source>
        <strain evidence="4">EA-1</strain>
    </source>
</reference>
<dbReference type="EMBL" id="CP005078">
    <property type="protein sequence ID" value="AGM26076.1"/>
    <property type="molecule type" value="Genomic_DNA"/>
</dbReference>
<dbReference type="PATRIC" id="fig|1276229.3.peg.479"/>
<protein>
    <submittedName>
        <fullName evidence="4">Uncharacterized protein</fullName>
    </submittedName>
</protein>
<keyword evidence="5" id="KW-1185">Reference proteome</keyword>
<evidence type="ECO:0000256" key="1">
    <source>
        <dbReference type="SAM" id="Coils"/>
    </source>
</evidence>
<keyword evidence="1" id="KW-0175">Coiled coil</keyword>